<dbReference type="PANTHER" id="PTHR34068:SF2">
    <property type="entry name" value="UPF0145 PROTEIN SCO3412"/>
    <property type="match status" value="1"/>
</dbReference>
<organism evidence="2 3">
    <name type="scientific">Bifiguratus adelaidae</name>
    <dbReference type="NCBI Taxonomy" id="1938954"/>
    <lineage>
        <taxon>Eukaryota</taxon>
        <taxon>Fungi</taxon>
        <taxon>Fungi incertae sedis</taxon>
        <taxon>Mucoromycota</taxon>
        <taxon>Mucoromycotina</taxon>
        <taxon>Endogonomycetes</taxon>
        <taxon>Endogonales</taxon>
        <taxon>Endogonales incertae sedis</taxon>
        <taxon>Bifiguratus</taxon>
    </lineage>
</organism>
<name>A0A261XV06_9FUNG</name>
<dbReference type="PANTHER" id="PTHR34068">
    <property type="entry name" value="UPF0145 PROTEIN YBJQ"/>
    <property type="match status" value="1"/>
</dbReference>
<dbReference type="SUPFAM" id="SSF117782">
    <property type="entry name" value="YbjQ-like"/>
    <property type="match status" value="1"/>
</dbReference>
<dbReference type="Gene3D" id="3.30.110.70">
    <property type="entry name" value="Hypothetical protein apc22750. Chain B"/>
    <property type="match status" value="1"/>
</dbReference>
<evidence type="ECO:0000313" key="3">
    <source>
        <dbReference type="Proteomes" id="UP000242875"/>
    </source>
</evidence>
<dbReference type="EMBL" id="MVBO01000178">
    <property type="protein sequence ID" value="OZJ02189.1"/>
    <property type="molecule type" value="Genomic_DNA"/>
</dbReference>
<dbReference type="InterPro" id="IPR035439">
    <property type="entry name" value="UPF0145_dom_sf"/>
</dbReference>
<keyword evidence="3" id="KW-1185">Reference proteome</keyword>
<reference evidence="2 3" key="1">
    <citation type="journal article" date="2017" name="Mycologia">
        <title>Bifiguratus adelaidae, gen. et sp. nov., a new member of Mucoromycotina in endophytic and soil-dwelling habitats.</title>
        <authorList>
            <person name="Torres-Cruz T.J."/>
            <person name="Billingsley Tobias T.L."/>
            <person name="Almatruk M."/>
            <person name="Hesse C."/>
            <person name="Kuske C.R."/>
            <person name="Desiro A."/>
            <person name="Benucci G.M."/>
            <person name="Bonito G."/>
            <person name="Stajich J.E."/>
            <person name="Dunlap C."/>
            <person name="Arnold A.E."/>
            <person name="Porras-Alfaro A."/>
        </authorList>
    </citation>
    <scope>NUCLEOTIDE SEQUENCE [LARGE SCALE GENOMIC DNA]</scope>
    <source>
        <strain evidence="2 3">AZ0501</strain>
    </source>
</reference>
<evidence type="ECO:0000256" key="1">
    <source>
        <dbReference type="ARBA" id="ARBA00010751"/>
    </source>
</evidence>
<dbReference type="AlphaFoldDB" id="A0A261XV06"/>
<dbReference type="OrthoDB" id="68104at2759"/>
<dbReference type="HAMAP" id="MF_00338">
    <property type="entry name" value="UPF0145"/>
    <property type="match status" value="1"/>
</dbReference>
<dbReference type="Proteomes" id="UP000242875">
    <property type="component" value="Unassembled WGS sequence"/>
</dbReference>
<comment type="similarity">
    <text evidence="1">Belongs to the UPF0145 family.</text>
</comment>
<gene>
    <name evidence="2" type="ORF">BZG36_05492</name>
</gene>
<sequence length="132" mass="13948">MSSNAKKDDQAPSVGQAFTDTDIIISTTNDLPGYEVVQVLGVVYGLTVRSRNLVANIGAGLKSMVGGELGVLTNNLYMSRNKAVDRMIGECMGRGGNAIIAFRYDTGEVGSIANEVCAYGTAVVVKKIEKQV</sequence>
<dbReference type="Pfam" id="PF01906">
    <property type="entry name" value="YbjQ_1"/>
    <property type="match status" value="1"/>
</dbReference>
<comment type="caution">
    <text evidence="2">The sequence shown here is derived from an EMBL/GenBank/DDBJ whole genome shotgun (WGS) entry which is preliminary data.</text>
</comment>
<evidence type="ECO:0000313" key="2">
    <source>
        <dbReference type="EMBL" id="OZJ02189.1"/>
    </source>
</evidence>
<dbReference type="InterPro" id="IPR002765">
    <property type="entry name" value="UPF0145_YbjQ-like"/>
</dbReference>
<accession>A0A261XV06</accession>
<protein>
    <submittedName>
        <fullName evidence="2">Uncharacterized protein</fullName>
    </submittedName>
</protein>
<proteinExistence type="inferred from homology"/>